<evidence type="ECO:0008006" key="3">
    <source>
        <dbReference type="Google" id="ProtNLM"/>
    </source>
</evidence>
<dbReference type="AlphaFoldDB" id="A0A085YYR5"/>
<dbReference type="Proteomes" id="UP000028713">
    <property type="component" value="Unassembled WGS sequence"/>
</dbReference>
<dbReference type="SUPFAM" id="SSF48452">
    <property type="entry name" value="TPR-like"/>
    <property type="match status" value="1"/>
</dbReference>
<comment type="caution">
    <text evidence="1">The sequence shown here is derived from an EMBL/GenBank/DDBJ whole genome shotgun (WGS) entry which is preliminary data.</text>
</comment>
<proteinExistence type="predicted"/>
<protein>
    <recommendedName>
        <fullName evidence="3">DUF4919 domain-containing protein</fullName>
    </recommendedName>
</protein>
<dbReference type="RefSeq" id="WP_034679701.1">
    <property type="nucleotide sequence ID" value="NZ_FPAP01000008.1"/>
</dbReference>
<dbReference type="InterPro" id="IPR032578">
    <property type="entry name" value="DUF4919"/>
</dbReference>
<evidence type="ECO:0000313" key="2">
    <source>
        <dbReference type="Proteomes" id="UP000028713"/>
    </source>
</evidence>
<accession>A0A085YYR5</accession>
<organism evidence="1 2">
    <name type="scientific">Chryseobacterium formosense</name>
    <dbReference type="NCBI Taxonomy" id="236814"/>
    <lineage>
        <taxon>Bacteria</taxon>
        <taxon>Pseudomonadati</taxon>
        <taxon>Bacteroidota</taxon>
        <taxon>Flavobacteriia</taxon>
        <taxon>Flavobacteriales</taxon>
        <taxon>Weeksellaceae</taxon>
        <taxon>Chryseobacterium group</taxon>
        <taxon>Chryseobacterium</taxon>
    </lineage>
</organism>
<dbReference type="Pfam" id="PF16266">
    <property type="entry name" value="DUF4919"/>
    <property type="match status" value="1"/>
</dbReference>
<dbReference type="STRING" id="236814.IX39_20220"/>
<sequence length="221" mass="25829">MKKITFLFLLIPLLIFSQRNFEYKKDFENILKETKDKNSNLSYDKLLDRFNKIDTTLNDKQVLALLISFTDNAHYKPYKDLEFARNLYKLNDDQKFDEAIKEGNKFITNHPFDLKTLFELSYAHYKNGNQTLADSYLMKTTMIFKAMIYSGDGKSIDTPMFALNPSDGQDFIRKAFGTKIGKMASGRDKNGYFVDILEMKDGEDSQMLYFIIPHATKKMFE</sequence>
<reference evidence="1 2" key="1">
    <citation type="submission" date="2014-07" db="EMBL/GenBank/DDBJ databases">
        <title>Genome of Chryseobacterium formosense LMG 24722.</title>
        <authorList>
            <person name="Pipes S.E."/>
            <person name="Stropko S.J."/>
            <person name="Newman J.D."/>
        </authorList>
    </citation>
    <scope>NUCLEOTIDE SEQUENCE [LARGE SCALE GENOMIC DNA]</scope>
    <source>
        <strain evidence="1 2">LMG 24722</strain>
    </source>
</reference>
<name>A0A085YYR5_9FLAO</name>
<dbReference type="EMBL" id="JPRP01000006">
    <property type="protein sequence ID" value="KFE97328.1"/>
    <property type="molecule type" value="Genomic_DNA"/>
</dbReference>
<evidence type="ECO:0000313" key="1">
    <source>
        <dbReference type="EMBL" id="KFE97328.1"/>
    </source>
</evidence>
<gene>
    <name evidence="1" type="ORF">IX39_20220</name>
</gene>
<dbReference type="InterPro" id="IPR011990">
    <property type="entry name" value="TPR-like_helical_dom_sf"/>
</dbReference>
<dbReference type="OrthoDB" id="686440at2"/>
<keyword evidence="2" id="KW-1185">Reference proteome</keyword>